<reference evidence="3" key="1">
    <citation type="submission" date="2020-03" db="EMBL/GenBank/DDBJ databases">
        <title>The deep terrestrial virosphere.</title>
        <authorList>
            <person name="Holmfeldt K."/>
            <person name="Nilsson E."/>
            <person name="Simone D."/>
            <person name="Lopez-Fernandez M."/>
            <person name="Wu X."/>
            <person name="de Brujin I."/>
            <person name="Lundin D."/>
            <person name="Andersson A."/>
            <person name="Bertilsson S."/>
            <person name="Dopson M."/>
        </authorList>
    </citation>
    <scope>NUCLEOTIDE SEQUENCE</scope>
    <source>
        <strain evidence="3">MM415A00456</strain>
        <strain evidence="2">MM415B01580</strain>
    </source>
</reference>
<evidence type="ECO:0000259" key="1">
    <source>
        <dbReference type="Pfam" id="PF00961"/>
    </source>
</evidence>
<dbReference type="InterPro" id="IPR004860">
    <property type="entry name" value="LAGLIDADG_dom"/>
</dbReference>
<feature type="domain" description="Homing endonuclease LAGLIDADG" evidence="1">
    <location>
        <begin position="10"/>
        <end position="73"/>
    </location>
</feature>
<protein>
    <submittedName>
        <fullName evidence="3">Putative homing endonuclease</fullName>
    </submittedName>
</protein>
<keyword evidence="3" id="KW-0255">Endonuclease</keyword>
<evidence type="ECO:0000313" key="3">
    <source>
        <dbReference type="EMBL" id="QJA81991.1"/>
    </source>
</evidence>
<dbReference type="Gene3D" id="3.10.28.10">
    <property type="entry name" value="Homing endonucleases"/>
    <property type="match status" value="1"/>
</dbReference>
<dbReference type="AlphaFoldDB" id="A0A6M3KK29"/>
<dbReference type="Pfam" id="PF00961">
    <property type="entry name" value="LAGLIDADG_1"/>
    <property type="match status" value="1"/>
</dbReference>
<sequence length="135" mass="15551">MPTTEEFAYIAGFIDGEGAIGIHAQKKKYGVVRSIRVVVTNSDPIPLKMIQDLYGGSLHSRSIRDNWKISWTLFLSAHKAYNLLKDIRPYLKIKDKQAVLCLLFQEKRTRSRKKEDRVWDAVLTEAMTSLNRKGR</sequence>
<keyword evidence="3" id="KW-0540">Nuclease</keyword>
<dbReference type="GO" id="GO:0004519">
    <property type="term" value="F:endonuclease activity"/>
    <property type="evidence" value="ECO:0007669"/>
    <property type="project" value="UniProtKB-KW"/>
</dbReference>
<dbReference type="EMBL" id="MT142476">
    <property type="protein sequence ID" value="QJA81991.1"/>
    <property type="molecule type" value="Genomic_DNA"/>
</dbReference>
<organism evidence="3">
    <name type="scientific">viral metagenome</name>
    <dbReference type="NCBI Taxonomy" id="1070528"/>
    <lineage>
        <taxon>unclassified sequences</taxon>
        <taxon>metagenomes</taxon>
        <taxon>organismal metagenomes</taxon>
    </lineage>
</organism>
<keyword evidence="3" id="KW-0378">Hydrolase</keyword>
<evidence type="ECO:0000313" key="2">
    <source>
        <dbReference type="EMBL" id="QJA57685.1"/>
    </source>
</evidence>
<dbReference type="SUPFAM" id="SSF55608">
    <property type="entry name" value="Homing endonucleases"/>
    <property type="match status" value="1"/>
</dbReference>
<dbReference type="InterPro" id="IPR027434">
    <property type="entry name" value="Homing_endonucl"/>
</dbReference>
<dbReference type="EMBL" id="MT141287">
    <property type="protein sequence ID" value="QJA57685.1"/>
    <property type="molecule type" value="Genomic_DNA"/>
</dbReference>
<proteinExistence type="predicted"/>
<name>A0A6M3KK29_9ZZZZ</name>
<accession>A0A6M3KK29</accession>
<gene>
    <name evidence="3" type="ORF">MM415A00456_0022</name>
    <name evidence="2" type="ORF">MM415B01580_0006</name>
</gene>